<reference evidence="3" key="1">
    <citation type="submission" date="2016-10" db="EMBL/GenBank/DDBJ databases">
        <authorList>
            <person name="Varghese N."/>
            <person name="Submissions S."/>
        </authorList>
    </citation>
    <scope>NUCLEOTIDE SEQUENCE [LARGE SCALE GENOMIC DNA]</scope>
    <source>
        <strain evidence="3">ATCC 23835</strain>
    </source>
</reference>
<dbReference type="RefSeq" id="WP_090202563.1">
    <property type="nucleotide sequence ID" value="NZ_LT629777.1"/>
</dbReference>
<evidence type="ECO:0000256" key="1">
    <source>
        <dbReference type="SAM" id="MobiDB-lite"/>
    </source>
</evidence>
<organism evidence="2 3">
    <name type="scientific">Pseudomonas asplenii</name>
    <dbReference type="NCBI Taxonomy" id="53407"/>
    <lineage>
        <taxon>Bacteria</taxon>
        <taxon>Pseudomonadati</taxon>
        <taxon>Pseudomonadota</taxon>
        <taxon>Gammaproteobacteria</taxon>
        <taxon>Pseudomonadales</taxon>
        <taxon>Pseudomonadaceae</taxon>
        <taxon>Pseudomonas</taxon>
    </lineage>
</organism>
<accession>A0A1H1QBQ2</accession>
<keyword evidence="3" id="KW-1185">Reference proteome</keyword>
<dbReference type="Proteomes" id="UP000199524">
    <property type="component" value="Chromosome I"/>
</dbReference>
<feature type="compositionally biased region" description="Basic and acidic residues" evidence="1">
    <location>
        <begin position="64"/>
        <end position="74"/>
    </location>
</feature>
<dbReference type="EMBL" id="LT629777">
    <property type="protein sequence ID" value="SDS20922.1"/>
    <property type="molecule type" value="Genomic_DNA"/>
</dbReference>
<evidence type="ECO:0000313" key="2">
    <source>
        <dbReference type="EMBL" id="SDS20922.1"/>
    </source>
</evidence>
<feature type="region of interest" description="Disordered" evidence="1">
    <location>
        <begin position="139"/>
        <end position="161"/>
    </location>
</feature>
<feature type="region of interest" description="Disordered" evidence="1">
    <location>
        <begin position="63"/>
        <end position="82"/>
    </location>
</feature>
<dbReference type="Pfam" id="PF11162">
    <property type="entry name" value="DUF2946"/>
    <property type="match status" value="1"/>
</dbReference>
<name>A0A1H1QBQ2_9PSED</name>
<sequence>MRTSRSRPSHSRSQTRGSWLSLFAMLMIFIGPLISQAMPMDQHAMSMAMNMDMPMPVDMPMDMPGHHAAERAKDSSSSPGKSAEHHALWEKCGYCSLLFSCPALPQSLSFTALEGPRPAPTVDSRTRLGHARQSIFPGARTRAPPAVPQATTDLTPDPIAL</sequence>
<dbReference type="InterPro" id="IPR021333">
    <property type="entry name" value="DUF2946"/>
</dbReference>
<evidence type="ECO:0008006" key="4">
    <source>
        <dbReference type="Google" id="ProtNLM"/>
    </source>
</evidence>
<dbReference type="GeneID" id="300205895"/>
<protein>
    <recommendedName>
        <fullName evidence="4">DUF2946 family protein</fullName>
    </recommendedName>
</protein>
<dbReference type="AlphaFoldDB" id="A0A1H1QBQ2"/>
<evidence type="ECO:0000313" key="3">
    <source>
        <dbReference type="Proteomes" id="UP000199524"/>
    </source>
</evidence>
<gene>
    <name evidence="2" type="ORF">SAMN05216598_0863</name>
</gene>
<proteinExistence type="predicted"/>